<dbReference type="EMBL" id="JAAXYH010000006">
    <property type="protein sequence ID" value="NMH65481.1"/>
    <property type="molecule type" value="Genomic_DNA"/>
</dbReference>
<accession>A0A972JMU3</accession>
<dbReference type="InterPro" id="IPR042252">
    <property type="entry name" value="MtfA_N"/>
</dbReference>
<dbReference type="PANTHER" id="PTHR30164:SF2">
    <property type="entry name" value="PROTEIN MTFA"/>
    <property type="match status" value="1"/>
</dbReference>
<dbReference type="CDD" id="cd20169">
    <property type="entry name" value="Peptidase_M90_mtfA"/>
    <property type="match status" value="1"/>
</dbReference>
<dbReference type="GO" id="GO:0004177">
    <property type="term" value="F:aminopeptidase activity"/>
    <property type="evidence" value="ECO:0007669"/>
    <property type="project" value="TreeGrafter"/>
</dbReference>
<evidence type="ECO:0000313" key="1">
    <source>
        <dbReference type="EMBL" id="NMH65481.1"/>
    </source>
</evidence>
<gene>
    <name evidence="1" type="ORF">HC757_09890</name>
</gene>
<dbReference type="SUPFAM" id="SSF55486">
    <property type="entry name" value="Metalloproteases ('zincins'), catalytic domain"/>
    <property type="match status" value="1"/>
</dbReference>
<dbReference type="RefSeq" id="WP_169564184.1">
    <property type="nucleotide sequence ID" value="NZ_JAAXYH010000006.1"/>
</dbReference>
<dbReference type="GO" id="GO:0005829">
    <property type="term" value="C:cytosol"/>
    <property type="evidence" value="ECO:0007669"/>
    <property type="project" value="TreeGrafter"/>
</dbReference>
<reference evidence="1" key="1">
    <citation type="submission" date="2020-04" db="EMBL/GenBank/DDBJ databases">
        <title>Description of Shewanella salipaludis sp. nov., isolated from a salt marsh.</title>
        <authorList>
            <person name="Park S."/>
            <person name="Yoon J.-H."/>
        </authorList>
    </citation>
    <scope>NUCLEOTIDE SEQUENCE</scope>
    <source>
        <strain evidence="1">SHSM-M6</strain>
    </source>
</reference>
<dbReference type="AlphaFoldDB" id="A0A972JMU3"/>
<dbReference type="Proteomes" id="UP000737113">
    <property type="component" value="Unassembled WGS sequence"/>
</dbReference>
<dbReference type="PANTHER" id="PTHR30164">
    <property type="entry name" value="MTFA PEPTIDASE"/>
    <property type="match status" value="1"/>
</dbReference>
<name>A0A972JMU3_9GAMM</name>
<comment type="caution">
    <text evidence="1">The sequence shown here is derived from an EMBL/GenBank/DDBJ whole genome shotgun (WGS) entry which is preliminary data.</text>
</comment>
<organism evidence="1 2">
    <name type="scientific">Shewanella salipaludis</name>
    <dbReference type="NCBI Taxonomy" id="2723052"/>
    <lineage>
        <taxon>Bacteria</taxon>
        <taxon>Pseudomonadati</taxon>
        <taxon>Pseudomonadota</taxon>
        <taxon>Gammaproteobacteria</taxon>
        <taxon>Alteromonadales</taxon>
        <taxon>Shewanellaceae</taxon>
        <taxon>Shewanella</taxon>
    </lineage>
</organism>
<proteinExistence type="predicted"/>
<protein>
    <submittedName>
        <fullName evidence="1">Zinc-dependent peptidase</fullName>
    </submittedName>
</protein>
<dbReference type="GO" id="GO:0008237">
    <property type="term" value="F:metallopeptidase activity"/>
    <property type="evidence" value="ECO:0007669"/>
    <property type="project" value="InterPro"/>
</dbReference>
<dbReference type="Gene3D" id="3.40.390.10">
    <property type="entry name" value="Collagenase (Catalytic Domain)"/>
    <property type="match status" value="1"/>
</dbReference>
<dbReference type="InterPro" id="IPR010384">
    <property type="entry name" value="MtfA_fam"/>
</dbReference>
<dbReference type="InterPro" id="IPR024079">
    <property type="entry name" value="MetalloPept_cat_dom_sf"/>
</dbReference>
<sequence length="274" mass="31188">MLTIAVTILLGGLAIGWIVSEDARTRRRRAQILKTPFPKAWRSILKKRLPYFKALPTDLQLQLKKHIQIFIHEKRFIGCNGFEIDDDVRVTIAAQACLLLLNRETDYYPKLKDILVYPNAFIVKQPQADANGVVWDHRRILAGESWGQGKVILSWTHTLVDAAEPYDGNNVVIHEFAHQLDQEGGQANGAPLLSSITDYPSWSKVLGEEFAALQHCAAHGLPSIFSYYGATNPAEFFAVISEVFFERPEIFYQQHPALYTELSHFYRLDPVSWH</sequence>
<keyword evidence="2" id="KW-1185">Reference proteome</keyword>
<dbReference type="Pfam" id="PF06167">
    <property type="entry name" value="Peptidase_M90"/>
    <property type="match status" value="1"/>
</dbReference>
<evidence type="ECO:0000313" key="2">
    <source>
        <dbReference type="Proteomes" id="UP000737113"/>
    </source>
</evidence>
<dbReference type="Gene3D" id="1.10.472.150">
    <property type="entry name" value="Glucose-regulated metallo-peptidase M90, N-terminal domain"/>
    <property type="match status" value="1"/>
</dbReference>